<proteinExistence type="predicted"/>
<name>W7MQN9_GIBM7</name>
<accession>W7MQN9</accession>
<organism evidence="1 2">
    <name type="scientific">Gibberella moniliformis (strain M3125 / FGSC 7600)</name>
    <name type="common">Maize ear and stalk rot fungus</name>
    <name type="synonym">Fusarium verticillioides</name>
    <dbReference type="NCBI Taxonomy" id="334819"/>
    <lineage>
        <taxon>Eukaryota</taxon>
        <taxon>Fungi</taxon>
        <taxon>Dikarya</taxon>
        <taxon>Ascomycota</taxon>
        <taxon>Pezizomycotina</taxon>
        <taxon>Sordariomycetes</taxon>
        <taxon>Hypocreomycetidae</taxon>
        <taxon>Hypocreales</taxon>
        <taxon>Nectriaceae</taxon>
        <taxon>Fusarium</taxon>
        <taxon>Fusarium fujikuroi species complex</taxon>
    </lineage>
</organism>
<keyword evidence="2" id="KW-1185">Reference proteome</keyword>
<evidence type="ECO:0000313" key="1">
    <source>
        <dbReference type="EMBL" id="EWG49945.1"/>
    </source>
</evidence>
<dbReference type="VEuPathDB" id="FungiDB:FVEG_16551"/>
<dbReference type="Proteomes" id="UP000009096">
    <property type="component" value="Chromosome 5"/>
</dbReference>
<dbReference type="AlphaFoldDB" id="W7MQN9"/>
<dbReference type="RefSeq" id="XP_018756136.1">
    <property type="nucleotide sequence ID" value="XM_018905799.1"/>
</dbReference>
<protein>
    <submittedName>
        <fullName evidence="1">Uncharacterized protein</fullName>
    </submittedName>
</protein>
<reference evidence="1 2" key="1">
    <citation type="journal article" date="2010" name="Nature">
        <title>Comparative genomics reveals mobile pathogenicity chromosomes in Fusarium.</title>
        <authorList>
            <person name="Ma L.J."/>
            <person name="van der Does H.C."/>
            <person name="Borkovich K.A."/>
            <person name="Coleman J.J."/>
            <person name="Daboussi M.J."/>
            <person name="Di Pietro A."/>
            <person name="Dufresne M."/>
            <person name="Freitag M."/>
            <person name="Grabherr M."/>
            <person name="Henrissat B."/>
            <person name="Houterman P.M."/>
            <person name="Kang S."/>
            <person name="Shim W.B."/>
            <person name="Woloshuk C."/>
            <person name="Xie X."/>
            <person name="Xu J.R."/>
            <person name="Antoniw J."/>
            <person name="Baker S.E."/>
            <person name="Bluhm B.H."/>
            <person name="Breakspear A."/>
            <person name="Brown D.W."/>
            <person name="Butchko R.A."/>
            <person name="Chapman S."/>
            <person name="Coulson R."/>
            <person name="Coutinho P.M."/>
            <person name="Danchin E.G."/>
            <person name="Diener A."/>
            <person name="Gale L.R."/>
            <person name="Gardiner D.M."/>
            <person name="Goff S."/>
            <person name="Hammond-Kosack K.E."/>
            <person name="Hilburn K."/>
            <person name="Hua-Van A."/>
            <person name="Jonkers W."/>
            <person name="Kazan K."/>
            <person name="Kodira C.D."/>
            <person name="Koehrsen M."/>
            <person name="Kumar L."/>
            <person name="Lee Y.H."/>
            <person name="Li L."/>
            <person name="Manners J.M."/>
            <person name="Miranda-Saavedra D."/>
            <person name="Mukherjee M."/>
            <person name="Park G."/>
            <person name="Park J."/>
            <person name="Park S.Y."/>
            <person name="Proctor R.H."/>
            <person name="Regev A."/>
            <person name="Ruiz-Roldan M.C."/>
            <person name="Sain D."/>
            <person name="Sakthikumar S."/>
            <person name="Sykes S."/>
            <person name="Schwartz D.C."/>
            <person name="Turgeon B.G."/>
            <person name="Wapinski I."/>
            <person name="Yoder O."/>
            <person name="Young S."/>
            <person name="Zeng Q."/>
            <person name="Zhou S."/>
            <person name="Galagan J."/>
            <person name="Cuomo C.A."/>
            <person name="Kistler H.C."/>
            <person name="Rep M."/>
        </authorList>
    </citation>
    <scope>NUCLEOTIDE SEQUENCE [LARGE SCALE GENOMIC DNA]</scope>
    <source>
        <strain evidence="2">M3125 / FGSC 7600</strain>
    </source>
</reference>
<dbReference type="KEGG" id="fvr:FVEG_16551"/>
<dbReference type="EMBL" id="CM000582">
    <property type="protein sequence ID" value="EWG49945.1"/>
    <property type="molecule type" value="Genomic_DNA"/>
</dbReference>
<evidence type="ECO:0000313" key="2">
    <source>
        <dbReference type="Proteomes" id="UP000009096"/>
    </source>
</evidence>
<gene>
    <name evidence="1" type="ORF">FVEG_16551</name>
</gene>
<dbReference type="EMBL" id="DS022253">
    <property type="protein sequence ID" value="EWG49945.1"/>
    <property type="molecule type" value="Genomic_DNA"/>
</dbReference>
<sequence length="37" mass="4209">MTALDVNAGSRSSFLRVWTSIYDPNILTQRLKTARLI</sequence>
<dbReference type="GeneID" id="30073427"/>